<protein>
    <submittedName>
        <fullName evidence="2">Uncharacterized protein</fullName>
    </submittedName>
</protein>
<sequence>MALTFFTPEFLFKSRNDDVNEENDNEEEGDYEGDNNEDDDDGTVLYMKREYTDRKRKKQRSAQLGIERLDRSCHHMAFSDIYRRSLLWNRCYMLLYTGTISESASLNKITELRKTKM</sequence>
<feature type="compositionally biased region" description="Acidic residues" evidence="1">
    <location>
        <begin position="19"/>
        <end position="42"/>
    </location>
</feature>
<reference evidence="2 3" key="1">
    <citation type="submission" date="2024-01" db="EMBL/GenBank/DDBJ databases">
        <authorList>
            <person name="Waweru B."/>
        </authorList>
    </citation>
    <scope>NUCLEOTIDE SEQUENCE [LARGE SCALE GENOMIC DNA]</scope>
</reference>
<feature type="region of interest" description="Disordered" evidence="1">
    <location>
        <begin position="14"/>
        <end position="43"/>
    </location>
</feature>
<evidence type="ECO:0000256" key="1">
    <source>
        <dbReference type="SAM" id="MobiDB-lite"/>
    </source>
</evidence>
<dbReference type="Proteomes" id="UP001314170">
    <property type="component" value="Unassembled WGS sequence"/>
</dbReference>
<comment type="caution">
    <text evidence="2">The sequence shown here is derived from an EMBL/GenBank/DDBJ whole genome shotgun (WGS) entry which is preliminary data.</text>
</comment>
<evidence type="ECO:0000313" key="2">
    <source>
        <dbReference type="EMBL" id="CAK7350587.1"/>
    </source>
</evidence>
<organism evidence="2 3">
    <name type="scientific">Dovyalis caffra</name>
    <dbReference type="NCBI Taxonomy" id="77055"/>
    <lineage>
        <taxon>Eukaryota</taxon>
        <taxon>Viridiplantae</taxon>
        <taxon>Streptophyta</taxon>
        <taxon>Embryophyta</taxon>
        <taxon>Tracheophyta</taxon>
        <taxon>Spermatophyta</taxon>
        <taxon>Magnoliopsida</taxon>
        <taxon>eudicotyledons</taxon>
        <taxon>Gunneridae</taxon>
        <taxon>Pentapetalae</taxon>
        <taxon>rosids</taxon>
        <taxon>fabids</taxon>
        <taxon>Malpighiales</taxon>
        <taxon>Salicaceae</taxon>
        <taxon>Flacourtieae</taxon>
        <taxon>Dovyalis</taxon>
    </lineage>
</organism>
<proteinExistence type="predicted"/>
<evidence type="ECO:0000313" key="3">
    <source>
        <dbReference type="Proteomes" id="UP001314170"/>
    </source>
</evidence>
<name>A0AAV1SK09_9ROSI</name>
<accession>A0AAV1SK09</accession>
<dbReference type="EMBL" id="CAWUPB010001184">
    <property type="protein sequence ID" value="CAK7350587.1"/>
    <property type="molecule type" value="Genomic_DNA"/>
</dbReference>
<gene>
    <name evidence="2" type="ORF">DCAF_LOCUS23325</name>
</gene>
<dbReference type="AlphaFoldDB" id="A0AAV1SK09"/>
<keyword evidence="3" id="KW-1185">Reference proteome</keyword>